<dbReference type="PANTHER" id="PTHR11086">
    <property type="entry name" value="DEOXYCYTIDYLATE DEAMINASE-RELATED"/>
    <property type="match status" value="1"/>
</dbReference>
<gene>
    <name evidence="13" type="ORF">ALC57_07077</name>
</gene>
<evidence type="ECO:0000256" key="1">
    <source>
        <dbReference type="ARBA" id="ARBA00001947"/>
    </source>
</evidence>
<keyword evidence="14" id="KW-1185">Reference proteome</keyword>
<dbReference type="FunFam" id="3.40.140.10:FF:000021">
    <property type="entry name" value="Deoxycytidylate deaminase"/>
    <property type="match status" value="1"/>
</dbReference>
<dbReference type="InterPro" id="IPR035105">
    <property type="entry name" value="Deoxycytidylate_deaminase_dom"/>
</dbReference>
<evidence type="ECO:0000313" key="13">
    <source>
        <dbReference type="EMBL" id="KYN20588.1"/>
    </source>
</evidence>
<dbReference type="Gene3D" id="3.40.140.10">
    <property type="entry name" value="Cytidine Deaminase, domain 2"/>
    <property type="match status" value="1"/>
</dbReference>
<dbReference type="PROSITE" id="PS51747">
    <property type="entry name" value="CYT_DCMP_DEAMINASES_2"/>
    <property type="match status" value="1"/>
</dbReference>
<evidence type="ECO:0000256" key="8">
    <source>
        <dbReference type="ARBA" id="ARBA00038938"/>
    </source>
</evidence>
<comment type="similarity">
    <text evidence="2">Belongs to the cytidine and deoxycytidylate deaminase family.</text>
</comment>
<evidence type="ECO:0000313" key="14">
    <source>
        <dbReference type="Proteomes" id="UP000078492"/>
    </source>
</evidence>
<dbReference type="SUPFAM" id="SSF53927">
    <property type="entry name" value="Cytidine deaminase-like"/>
    <property type="match status" value="1"/>
</dbReference>
<evidence type="ECO:0000256" key="5">
    <source>
        <dbReference type="ARBA" id="ARBA00022801"/>
    </source>
</evidence>
<dbReference type="STRING" id="471704.A0A195E5Z5"/>
<dbReference type="GO" id="GO:0005737">
    <property type="term" value="C:cytoplasm"/>
    <property type="evidence" value="ECO:0007669"/>
    <property type="project" value="TreeGrafter"/>
</dbReference>
<dbReference type="InterPro" id="IPR016193">
    <property type="entry name" value="Cytidine_deaminase-like"/>
</dbReference>
<evidence type="ECO:0000256" key="11">
    <source>
        <dbReference type="ARBA" id="ARBA00071625"/>
    </source>
</evidence>
<dbReference type="GO" id="GO:0004132">
    <property type="term" value="F:dCMP deaminase activity"/>
    <property type="evidence" value="ECO:0007669"/>
    <property type="project" value="UniProtKB-EC"/>
</dbReference>
<evidence type="ECO:0000256" key="4">
    <source>
        <dbReference type="ARBA" id="ARBA00022727"/>
    </source>
</evidence>
<dbReference type="EMBL" id="KQ979592">
    <property type="protein sequence ID" value="KYN20588.1"/>
    <property type="molecule type" value="Genomic_DNA"/>
</dbReference>
<evidence type="ECO:0000256" key="7">
    <source>
        <dbReference type="ARBA" id="ARBA00037036"/>
    </source>
</evidence>
<evidence type="ECO:0000256" key="9">
    <source>
        <dbReference type="ARBA" id="ARBA00041763"/>
    </source>
</evidence>
<protein>
    <recommendedName>
        <fullName evidence="11">Probable deoxycytidylate deaminase</fullName>
        <ecNumber evidence="8">3.5.4.12</ecNumber>
    </recommendedName>
    <alternativeName>
        <fullName evidence="9">dCMP deaminase</fullName>
    </alternativeName>
</protein>
<evidence type="ECO:0000256" key="2">
    <source>
        <dbReference type="ARBA" id="ARBA00006576"/>
    </source>
</evidence>
<comment type="cofactor">
    <cofactor evidence="1">
        <name>Zn(2+)</name>
        <dbReference type="ChEBI" id="CHEBI:29105"/>
    </cofactor>
</comment>
<dbReference type="InterPro" id="IPR002125">
    <property type="entry name" value="CMP_dCMP_dom"/>
</dbReference>
<name>A0A195E5Z5_9HYME</name>
<dbReference type="PROSITE" id="PS00903">
    <property type="entry name" value="CYT_DCMP_DEAMINASES_1"/>
    <property type="match status" value="1"/>
</dbReference>
<keyword evidence="3" id="KW-0479">Metal-binding</keyword>
<accession>A0A195E5Z5</accession>
<comment type="function">
    <text evidence="7">Supplies the nucleotide substrate for thymidylate synthetase.</text>
</comment>
<dbReference type="CDD" id="cd01286">
    <property type="entry name" value="deoxycytidylate_deaminase"/>
    <property type="match status" value="1"/>
</dbReference>
<dbReference type="InterPro" id="IPR015517">
    <property type="entry name" value="dCMP_deaminase-rel"/>
</dbReference>
<reference evidence="13 14" key="1">
    <citation type="submission" date="2015-09" db="EMBL/GenBank/DDBJ databases">
        <title>Trachymyrmex cornetzi WGS genome.</title>
        <authorList>
            <person name="Nygaard S."/>
            <person name="Hu H."/>
            <person name="Boomsma J."/>
            <person name="Zhang G."/>
        </authorList>
    </citation>
    <scope>NUCLEOTIDE SEQUENCE [LARGE SCALE GENOMIC DNA]</scope>
    <source>
        <strain evidence="13">Tcor2-1</strain>
        <tissue evidence="13">Whole body</tissue>
    </source>
</reference>
<dbReference type="PANTHER" id="PTHR11086:SF18">
    <property type="entry name" value="DEOXYCYTIDYLATE DEAMINASE"/>
    <property type="match status" value="1"/>
</dbReference>
<dbReference type="InterPro" id="IPR016192">
    <property type="entry name" value="APOBEC/CMP_deaminase_Zn-bd"/>
</dbReference>
<evidence type="ECO:0000256" key="10">
    <source>
        <dbReference type="ARBA" id="ARBA00052978"/>
    </source>
</evidence>
<sequence>MAGTSYERDNSKKTTYDWDEYFMAFAFLAAKRSKDPCTQVGACIVNNDKRIVGTGYNGMPTGCSDDEFPWKRGSRKSLDAKRYYVCHAEVNAILNKNSSNVKDCIMYVALFPCNKCAQIIIQSGIKTVIYVSDKHAHKVETKAAKRMFDAAGVTYRQYIPKNQKIEINFNDINSTEMNFSDIDWIDDQLSQPSTKKTKGMRDQQTDLLVGIDLLNTDLC</sequence>
<dbReference type="GO" id="GO:0008270">
    <property type="term" value="F:zinc ion binding"/>
    <property type="evidence" value="ECO:0007669"/>
    <property type="project" value="InterPro"/>
</dbReference>
<evidence type="ECO:0000256" key="3">
    <source>
        <dbReference type="ARBA" id="ARBA00022723"/>
    </source>
</evidence>
<comment type="catalytic activity">
    <reaction evidence="10">
        <text>dCMP + H2O + H(+) = dUMP + NH4(+)</text>
        <dbReference type="Rhea" id="RHEA:22924"/>
        <dbReference type="ChEBI" id="CHEBI:15377"/>
        <dbReference type="ChEBI" id="CHEBI:15378"/>
        <dbReference type="ChEBI" id="CHEBI:28938"/>
        <dbReference type="ChEBI" id="CHEBI:57566"/>
        <dbReference type="ChEBI" id="CHEBI:246422"/>
        <dbReference type="EC" id="3.5.4.12"/>
    </reaction>
</comment>
<organism evidence="13 14">
    <name type="scientific">Trachymyrmex cornetzi</name>
    <dbReference type="NCBI Taxonomy" id="471704"/>
    <lineage>
        <taxon>Eukaryota</taxon>
        <taxon>Metazoa</taxon>
        <taxon>Ecdysozoa</taxon>
        <taxon>Arthropoda</taxon>
        <taxon>Hexapoda</taxon>
        <taxon>Insecta</taxon>
        <taxon>Pterygota</taxon>
        <taxon>Neoptera</taxon>
        <taxon>Endopterygota</taxon>
        <taxon>Hymenoptera</taxon>
        <taxon>Apocrita</taxon>
        <taxon>Aculeata</taxon>
        <taxon>Formicoidea</taxon>
        <taxon>Formicidae</taxon>
        <taxon>Myrmicinae</taxon>
        <taxon>Trachymyrmex</taxon>
    </lineage>
</organism>
<proteinExistence type="inferred from homology"/>
<dbReference type="AlphaFoldDB" id="A0A195E5Z5"/>
<keyword evidence="6" id="KW-0862">Zinc</keyword>
<evidence type="ECO:0000256" key="6">
    <source>
        <dbReference type="ARBA" id="ARBA00022833"/>
    </source>
</evidence>
<dbReference type="Proteomes" id="UP000078492">
    <property type="component" value="Unassembled WGS sequence"/>
</dbReference>
<keyword evidence="5" id="KW-0378">Hydrolase</keyword>
<dbReference type="GO" id="GO:0009165">
    <property type="term" value="P:nucleotide biosynthetic process"/>
    <property type="evidence" value="ECO:0007669"/>
    <property type="project" value="UniProtKB-KW"/>
</dbReference>
<evidence type="ECO:0000259" key="12">
    <source>
        <dbReference type="PROSITE" id="PS51747"/>
    </source>
</evidence>
<feature type="domain" description="CMP/dCMP-type deaminase" evidence="12">
    <location>
        <begin position="17"/>
        <end position="155"/>
    </location>
</feature>
<dbReference type="Pfam" id="PF00383">
    <property type="entry name" value="dCMP_cyt_deam_1"/>
    <property type="match status" value="1"/>
</dbReference>
<keyword evidence="4" id="KW-0545">Nucleotide biosynthesis</keyword>
<dbReference type="EC" id="3.5.4.12" evidence="8"/>